<reference evidence="3" key="1">
    <citation type="journal article" date="2019" name="Int. J. Syst. Evol. Microbiol.">
        <title>The Global Catalogue of Microorganisms (GCM) 10K type strain sequencing project: providing services to taxonomists for standard genome sequencing and annotation.</title>
        <authorList>
            <consortium name="The Broad Institute Genomics Platform"/>
            <consortium name="The Broad Institute Genome Sequencing Center for Infectious Disease"/>
            <person name="Wu L."/>
            <person name="Ma J."/>
        </authorList>
    </citation>
    <scope>NUCLEOTIDE SEQUENCE [LARGE SCALE GENOMIC DNA]</scope>
    <source>
        <strain evidence="3">CCUG 53903</strain>
    </source>
</reference>
<dbReference type="Gene3D" id="3.40.50.1820">
    <property type="entry name" value="alpha/beta hydrolase"/>
    <property type="match status" value="1"/>
</dbReference>
<dbReference type="InterPro" id="IPR029058">
    <property type="entry name" value="AB_hydrolase_fold"/>
</dbReference>
<feature type="region of interest" description="Disordered" evidence="1">
    <location>
        <begin position="228"/>
        <end position="338"/>
    </location>
</feature>
<feature type="compositionally biased region" description="Basic residues" evidence="1">
    <location>
        <begin position="248"/>
        <end position="262"/>
    </location>
</feature>
<name>A0ABW1D0P2_9ACTN</name>
<protein>
    <recommendedName>
        <fullName evidence="4">Alpha/beta hydrolase family protein</fullName>
    </recommendedName>
</protein>
<dbReference type="SUPFAM" id="SSF53474">
    <property type="entry name" value="alpha/beta-Hydrolases"/>
    <property type="match status" value="1"/>
</dbReference>
<evidence type="ECO:0008006" key="4">
    <source>
        <dbReference type="Google" id="ProtNLM"/>
    </source>
</evidence>
<accession>A0ABW1D0P2</accession>
<dbReference type="Proteomes" id="UP001596058">
    <property type="component" value="Unassembled WGS sequence"/>
</dbReference>
<evidence type="ECO:0000313" key="3">
    <source>
        <dbReference type="Proteomes" id="UP001596058"/>
    </source>
</evidence>
<proteinExistence type="predicted"/>
<comment type="caution">
    <text evidence="2">The sequence shown here is derived from an EMBL/GenBank/DDBJ whole genome shotgun (WGS) entry which is preliminary data.</text>
</comment>
<evidence type="ECO:0000256" key="1">
    <source>
        <dbReference type="SAM" id="MobiDB-lite"/>
    </source>
</evidence>
<keyword evidence="3" id="KW-1185">Reference proteome</keyword>
<gene>
    <name evidence="2" type="ORF">ACFPZ3_46945</name>
</gene>
<organism evidence="2 3">
    <name type="scientific">Nonomuraea insulae</name>
    <dbReference type="NCBI Taxonomy" id="1616787"/>
    <lineage>
        <taxon>Bacteria</taxon>
        <taxon>Bacillati</taxon>
        <taxon>Actinomycetota</taxon>
        <taxon>Actinomycetes</taxon>
        <taxon>Streptosporangiales</taxon>
        <taxon>Streptosporangiaceae</taxon>
        <taxon>Nonomuraea</taxon>
    </lineage>
</organism>
<sequence length="338" mass="36912">MPCSAYFGMSYGTYLGAVFTEMFPQRSDRFVLDSAIDPAQYMAGSIRNSGPANEAALDDWVAWTARRDPEYHLGTTARQVRDRVESLIKTPIRIGKHLVDERFLPMAIFTLLPDARENARLAARVRLLAEAADGKPVRPSEDLEQELQFMLYGKPQGYSSQAAVICGDAAVPRDPERYWRDIQRSRATQPVFGPYANNITACAFWPTPREPATRVGNDVPALIVQATGDTRHGLPGGREPAPGDVRRTPGRRTGRAHARRLRPPAQHLRPRYGSTARKAGTPWPAPPASVRRAPAPPSAGETPADSCSAQIAADDGGYHETSRTQHPLCPGERLGAGG</sequence>
<evidence type="ECO:0000313" key="2">
    <source>
        <dbReference type="EMBL" id="MFC5831433.1"/>
    </source>
</evidence>
<dbReference type="RefSeq" id="WP_379520905.1">
    <property type="nucleotide sequence ID" value="NZ_JBHSPA010000064.1"/>
</dbReference>
<dbReference type="EMBL" id="JBHSPA010000064">
    <property type="protein sequence ID" value="MFC5831433.1"/>
    <property type="molecule type" value="Genomic_DNA"/>
</dbReference>